<accession>A0A095CY18</accession>
<name>A0A095CY18_CRYD2</name>
<organism evidence="1 2">
    <name type="scientific">Cryptococcus deuterogattii (strain R265)</name>
    <name type="common">Cryptococcus gattii VGII (strain R265)</name>
    <dbReference type="NCBI Taxonomy" id="294750"/>
    <lineage>
        <taxon>Eukaryota</taxon>
        <taxon>Fungi</taxon>
        <taxon>Dikarya</taxon>
        <taxon>Basidiomycota</taxon>
        <taxon>Agaricomycotina</taxon>
        <taxon>Tremellomycetes</taxon>
        <taxon>Tremellales</taxon>
        <taxon>Cryptococcaceae</taxon>
        <taxon>Cryptococcus</taxon>
        <taxon>Cryptococcus gattii species complex</taxon>
    </lineage>
</organism>
<dbReference type="EMBL" id="CP025762">
    <property type="protein sequence ID" value="KGB74251.1"/>
    <property type="molecule type" value="Genomic_DNA"/>
</dbReference>
<dbReference type="OMA" id="IWIRRNG"/>
<dbReference type="Proteomes" id="UP000029445">
    <property type="component" value="Chromosome 4"/>
</dbReference>
<protein>
    <submittedName>
        <fullName evidence="1">Uncharacterized protein</fullName>
    </submittedName>
</protein>
<proteinExistence type="predicted"/>
<dbReference type="RefSeq" id="XP_062880257.1">
    <property type="nucleotide sequence ID" value="XM_063024187.1"/>
</dbReference>
<sequence>MSLPAPGSPSFSFLLLQHVLSHPALKGWVVNPPLFSTILLILIVKNGGLIIDVDDYKSDRVVEVVRAMMRSIFGLCVGHLSVSSSTCTEELPWKLFQPSPARISQSSAHASASAKELKSNLYSNTENERDNNHHLDKDHLMIPQVLVLTGLESAASTVQMKLCEYLTKKRIEVRAGHKQGTLADGMMKLCDFEPIVIWIRRSGADAPWWVIDHFMCATTIQSSEISLPPSDIDLGAIIPQSYLATLSLLLPYTHIHPPLAVHISNLFSAITCHPSLHSAITQRAVRAFPEYVRAHRLLVGDFFLPDGFEIRLQEEQDGRALATKDRRGKGGGVGEIHTWNVLAGEEPDINDLRGDCGRGEEQLEDWYATPSNVQGVWKVCMIHRVRKRQDREEVMWLMKGSASGAVKKSRRRGVGMILDDILAKV</sequence>
<evidence type="ECO:0000313" key="2">
    <source>
        <dbReference type="Proteomes" id="UP000029445"/>
    </source>
</evidence>
<evidence type="ECO:0000313" key="1">
    <source>
        <dbReference type="EMBL" id="KGB74251.1"/>
    </source>
</evidence>
<dbReference type="KEGG" id="cdeu:CNBG_0089"/>
<dbReference type="GeneID" id="88176341"/>
<dbReference type="AlphaFoldDB" id="A0A095CY18"/>
<dbReference type="VEuPathDB" id="FungiDB:CNBG_0089"/>
<reference evidence="1 2" key="2">
    <citation type="journal article" date="2018" name="Proc. Natl. Acad. Sci.">
        <title>RNAi is a critical determinant of centromere evolution in closely related fungi.</title>
        <authorList>
            <person name="Yadav V."/>
            <person name="Sun S."/>
            <person name="Billmyre R.B."/>
            <person name="Thimmappa B.C."/>
            <person name="Shea T."/>
            <person name="Lintner R."/>
            <person name="Bakkeren G."/>
            <person name="Cuomo C.A."/>
            <person name="Heitman J."/>
            <person name="Sanyal K."/>
        </authorList>
    </citation>
    <scope>NUCLEOTIDE SEQUENCE [LARGE SCALE GENOMIC DNA]</scope>
    <source>
        <strain evidence="1 2">R265</strain>
    </source>
</reference>
<gene>
    <name evidence="1" type="ORF">CNBG_0089</name>
</gene>
<dbReference type="HOGENOM" id="CLU_645595_0_0_1"/>
<keyword evidence="2" id="KW-1185">Reference proteome</keyword>
<reference evidence="1 2" key="1">
    <citation type="journal article" date="2011" name="MBio">
        <title>Genome variation in Cryptococcus gattii, an emerging pathogen of immunocompetent hosts.</title>
        <authorList>
            <person name="D'Souza C.A."/>
            <person name="Kronstad J.W."/>
            <person name="Taylor G."/>
            <person name="Warren R."/>
            <person name="Yuen M."/>
            <person name="Hu G."/>
            <person name="Jung W.H."/>
            <person name="Sham A."/>
            <person name="Kidd S.E."/>
            <person name="Tangen K."/>
            <person name="Lee N."/>
            <person name="Zeilmaker T."/>
            <person name="Sawkins J."/>
            <person name="McVicker G."/>
            <person name="Shah S."/>
            <person name="Gnerre S."/>
            <person name="Griggs A."/>
            <person name="Zeng Q."/>
            <person name="Bartlett K."/>
            <person name="Li W."/>
            <person name="Wang X."/>
            <person name="Heitman J."/>
            <person name="Stajich J.E."/>
            <person name="Fraser J.A."/>
            <person name="Meyer W."/>
            <person name="Carter D."/>
            <person name="Schein J."/>
            <person name="Krzywinski M."/>
            <person name="Kwon-Chung K.J."/>
            <person name="Varma A."/>
            <person name="Wang J."/>
            <person name="Brunham R."/>
            <person name="Fyfe M."/>
            <person name="Ouellette B.F."/>
            <person name="Siddiqui A."/>
            <person name="Marra M."/>
            <person name="Jones S."/>
            <person name="Holt R."/>
            <person name="Birren B.W."/>
            <person name="Galagan J.E."/>
            <person name="Cuomo C.A."/>
        </authorList>
    </citation>
    <scope>NUCLEOTIDE SEQUENCE [LARGE SCALE GENOMIC DNA]</scope>
    <source>
        <strain evidence="1 2">R265</strain>
    </source>
</reference>
<dbReference type="OrthoDB" id="5582146at2759"/>